<dbReference type="GO" id="GO:0006518">
    <property type="term" value="P:peptide metabolic process"/>
    <property type="evidence" value="ECO:0007669"/>
    <property type="project" value="TreeGrafter"/>
</dbReference>
<accession>A0A090M6W6</accession>
<feature type="domain" description="Peptidase M3A/M3B catalytic" evidence="7">
    <location>
        <begin position="199"/>
        <end position="605"/>
    </location>
</feature>
<dbReference type="InterPro" id="IPR045090">
    <property type="entry name" value="Pept_M3A_M3B"/>
</dbReference>
<dbReference type="EMBL" id="KZ155782">
    <property type="protein sequence ID" value="OUS46706.1"/>
    <property type="molecule type" value="Genomic_DNA"/>
</dbReference>
<comment type="cofactor">
    <cofactor evidence="6">
        <name>Zn(2+)</name>
        <dbReference type="ChEBI" id="CHEBI:29105"/>
    </cofactor>
    <text evidence="6">Binds 1 zinc ion.</text>
</comment>
<keyword evidence="4 6" id="KW-0862">Zinc</keyword>
<name>A0A090M6W6_OSTTA</name>
<accession>A0A1Y5IB18</accession>
<evidence type="ECO:0000256" key="5">
    <source>
        <dbReference type="ARBA" id="ARBA00023049"/>
    </source>
</evidence>
<dbReference type="PANTHER" id="PTHR11804:SF84">
    <property type="entry name" value="SACCHAROLYSIN"/>
    <property type="match status" value="1"/>
</dbReference>
<evidence type="ECO:0000256" key="2">
    <source>
        <dbReference type="ARBA" id="ARBA00022723"/>
    </source>
</evidence>
<keyword evidence="2 6" id="KW-0479">Metal-binding</keyword>
<dbReference type="GO" id="GO:0006508">
    <property type="term" value="P:proteolysis"/>
    <property type="evidence" value="ECO:0007669"/>
    <property type="project" value="UniProtKB-KW"/>
</dbReference>
<accession>A0A454Y5F1</accession>
<reference evidence="8" key="2">
    <citation type="journal article" date="2014" name="BMC Genomics">
        <title>An improved genome of the model marine alga Ostreococcus tauri unfolds by assessing Illumina de novo assemblies.</title>
        <authorList>
            <person name="Blanc-Mathieu R."/>
            <person name="Verhelst B."/>
            <person name="Derelle E."/>
            <person name="Rombauts S."/>
            <person name="Bouget F.Y."/>
            <person name="Carre I."/>
            <person name="Chateau A."/>
            <person name="Eyre-Walker A."/>
            <person name="Grimsley N."/>
            <person name="Moreau H."/>
            <person name="Piegu B."/>
            <person name="Rivals E."/>
            <person name="Schackwitz W."/>
            <person name="Van de Peer Y."/>
            <person name="Piganeau G."/>
        </authorList>
    </citation>
    <scope>NUCLEOTIDE SEQUENCE</scope>
    <source>
        <strain evidence="8">RCC4221</strain>
    </source>
</reference>
<evidence type="ECO:0000256" key="4">
    <source>
        <dbReference type="ARBA" id="ARBA00022833"/>
    </source>
</evidence>
<keyword evidence="5 6" id="KW-0482">Metalloprotease</keyword>
<gene>
    <name evidence="9" type="ORF">BE221DRAFT_73831</name>
    <name evidence="8" type="ORF">OT_ostta12g03160</name>
</gene>
<sequence>MALARVIRASHCARARTLARRRAVRTSARVNGAGALGRRPVAIEAFSSSSPITMDASTASNAKTFIDGFNAEYLAKHKTYEDNFWATKMNLSGNDVEALTTSFNALEKFMGDAGLLEKTREFLARSDVEASDRVVLEQIEKTLKCYIVESDEAVRLRESAIAKENALQSARNKRELGYTDASGNFVKATPTVLRTKIRSSDEEAVRKSCWETLRANGPLLCDNGFPAIIAERNKFARALGFEDFYDMKVTQAEGFNKKKCFEMLDGLEEATRPIMHAARERLKREKGEAATKGWNTAYYLSGELTQLIDPYYPFENAPEVWGRSFASMNIAYKGTTMRLDLCDRVGKYPNGFCHWPTPPFVKGDGSWVPSESNFTSLATPDEVGSGNTALTTLMHEGGHAAHFANIVQGSPVFAQERAPFSVALAETQSMFLDALCEDAAWQARYAKDRNGNVIPWDLIERNIREKHPYKVFALRGMLAVPYFEKALYELPEDQLTTENICRIADEIEEKIQGGFSGRPLMSVPHILADESSAYYHGYVFAEMAVHQTREYFFNTEGYIVDNPAVGPKLESEYWRAGSGKPGFLGLVNNLTGKPLSHDAWVKELGEDVDDLVKSEREAYEKSLAEAQTASDVDLDMRMLFVDGDTVIADSQAEGGFLKACAKFKSWIHEKWPKTASVAA</sequence>
<dbReference type="EMBL" id="CAID01000012">
    <property type="protein sequence ID" value="CEF99995.1"/>
    <property type="molecule type" value="Genomic_DNA"/>
</dbReference>
<dbReference type="Proteomes" id="UP000009170">
    <property type="component" value="Unassembled WGS sequence"/>
</dbReference>
<dbReference type="InParanoid" id="A0A090M6W6"/>
<reference evidence="9" key="3">
    <citation type="submission" date="2017-04" db="EMBL/GenBank/DDBJ databases">
        <title>Population genomics of picophytoplankton unveils novel chromosome hypervariability.</title>
        <authorList>
            <consortium name="DOE Joint Genome Institute"/>
            <person name="Blanc-Mathieu R."/>
            <person name="Krasovec M."/>
            <person name="Hebrard M."/>
            <person name="Yau S."/>
            <person name="Desgranges E."/>
            <person name="Martin J."/>
            <person name="Schackwitz W."/>
            <person name="Kuo A."/>
            <person name="Salin G."/>
            <person name="Donnadieu C."/>
            <person name="Desdevises Y."/>
            <person name="Sanchez-Ferandin S."/>
            <person name="Moreau H."/>
            <person name="Rivals E."/>
            <person name="Grigoriev I.V."/>
            <person name="Grimsley N."/>
            <person name="Eyre-Walker A."/>
            <person name="Piganeau G."/>
        </authorList>
    </citation>
    <scope>NUCLEOTIDE SEQUENCE [LARGE SCALE GENOMIC DNA]</scope>
    <source>
        <strain evidence="9">RCC 1115</strain>
    </source>
</reference>
<dbReference type="GO" id="GO:0046872">
    <property type="term" value="F:metal ion binding"/>
    <property type="evidence" value="ECO:0007669"/>
    <property type="project" value="UniProtKB-UniRule"/>
</dbReference>
<keyword evidence="1 6" id="KW-0645">Protease</keyword>
<dbReference type="OrthoDB" id="534666at2759"/>
<protein>
    <submittedName>
        <fullName evidence="8">Metallopeptidase, catalytic domain</fullName>
    </submittedName>
    <submittedName>
        <fullName evidence="9">Putative peptidase</fullName>
    </submittedName>
</protein>
<comment type="similarity">
    <text evidence="6">Belongs to the peptidase M3 family.</text>
</comment>
<keyword evidence="10" id="KW-1185">Reference proteome</keyword>
<evidence type="ECO:0000256" key="6">
    <source>
        <dbReference type="RuleBase" id="RU003435"/>
    </source>
</evidence>
<evidence type="ECO:0000313" key="9">
    <source>
        <dbReference type="EMBL" id="OUS46706.1"/>
    </source>
</evidence>
<dbReference type="AlphaFoldDB" id="A0A090M6W6"/>
<dbReference type="GO" id="GO:0004222">
    <property type="term" value="F:metalloendopeptidase activity"/>
    <property type="evidence" value="ECO:0007669"/>
    <property type="project" value="InterPro"/>
</dbReference>
<dbReference type="STRING" id="70448.A0A090M6W6"/>
<proteinExistence type="inferred from homology"/>
<evidence type="ECO:0000256" key="1">
    <source>
        <dbReference type="ARBA" id="ARBA00022670"/>
    </source>
</evidence>
<keyword evidence="3 6" id="KW-0378">Hydrolase</keyword>
<dbReference type="SUPFAM" id="SSF55486">
    <property type="entry name" value="Metalloproteases ('zincins'), catalytic domain"/>
    <property type="match status" value="1"/>
</dbReference>
<dbReference type="InterPro" id="IPR001567">
    <property type="entry name" value="Pept_M3A_M3B_dom"/>
</dbReference>
<dbReference type="Proteomes" id="UP000195557">
    <property type="component" value="Unassembled WGS sequence"/>
</dbReference>
<reference evidence="8 10" key="1">
    <citation type="journal article" date="2006" name="Proc. Natl. Acad. Sci. U.S.A.">
        <title>Genome analysis of the smallest free-living eukaryote Ostreococcus tauri unveils many unique features.</title>
        <authorList>
            <person name="Derelle E."/>
            <person name="Ferraz C."/>
            <person name="Rombauts S."/>
            <person name="Rouze P."/>
            <person name="Worden A.Z."/>
            <person name="Robbens S."/>
            <person name="Partensky F."/>
            <person name="Degroeve S."/>
            <person name="Echeynie S."/>
            <person name="Cooke R."/>
            <person name="Saeys Y."/>
            <person name="Wuyts J."/>
            <person name="Jabbari K."/>
            <person name="Bowler C."/>
            <person name="Panaud O."/>
            <person name="Piegu B."/>
            <person name="Ball S.G."/>
            <person name="Ral J.-P."/>
            <person name="Bouget F.-Y."/>
            <person name="Piganeau G."/>
            <person name="De Baets B."/>
            <person name="Picard A."/>
            <person name="Delseny M."/>
            <person name="Demaille J."/>
            <person name="Van de Peer Y."/>
            <person name="Moreau H."/>
        </authorList>
    </citation>
    <scope>NUCLEOTIDE SEQUENCE [LARGE SCALE GENOMIC DNA]</scope>
    <source>
        <strain evidence="8 10">OTTH0595</strain>
    </source>
</reference>
<evidence type="ECO:0000259" key="7">
    <source>
        <dbReference type="Pfam" id="PF01432"/>
    </source>
</evidence>
<dbReference type="PANTHER" id="PTHR11804">
    <property type="entry name" value="PROTEASE M3 THIMET OLIGOPEPTIDASE-RELATED"/>
    <property type="match status" value="1"/>
</dbReference>
<dbReference type="Gene3D" id="1.10.1370.30">
    <property type="match status" value="2"/>
</dbReference>
<evidence type="ECO:0000313" key="8">
    <source>
        <dbReference type="EMBL" id="CEF99995.1"/>
    </source>
</evidence>
<dbReference type="Pfam" id="PF01432">
    <property type="entry name" value="Peptidase_M3"/>
    <property type="match status" value="1"/>
</dbReference>
<evidence type="ECO:0000256" key="3">
    <source>
        <dbReference type="ARBA" id="ARBA00022801"/>
    </source>
</evidence>
<evidence type="ECO:0000313" key="10">
    <source>
        <dbReference type="Proteomes" id="UP000009170"/>
    </source>
</evidence>
<organism evidence="8 10">
    <name type="scientific">Ostreococcus tauri</name>
    <name type="common">Marine green alga</name>
    <dbReference type="NCBI Taxonomy" id="70448"/>
    <lineage>
        <taxon>Eukaryota</taxon>
        <taxon>Viridiplantae</taxon>
        <taxon>Chlorophyta</taxon>
        <taxon>Mamiellophyceae</taxon>
        <taxon>Mamiellales</taxon>
        <taxon>Bathycoccaceae</taxon>
        <taxon>Ostreococcus</taxon>
    </lineage>
</organism>